<gene>
    <name evidence="1" type="ORF">NMW_2432</name>
</gene>
<protein>
    <submittedName>
        <fullName evidence="1">Uncharacterized protein</fullName>
    </submittedName>
</protein>
<accession>C6SN98</accession>
<sequence length="35" mass="4128">MSYTKFLSLIKNIMQFLKQYLLITVNMVKASNCDK</sequence>
<organism evidence="1">
    <name type="scientific">Neisseria meningitidis alpha275</name>
    <dbReference type="NCBI Taxonomy" id="295996"/>
    <lineage>
        <taxon>Bacteria</taxon>
        <taxon>Pseudomonadati</taxon>
        <taxon>Pseudomonadota</taxon>
        <taxon>Betaproteobacteria</taxon>
        <taxon>Neisseriales</taxon>
        <taxon>Neisseriaceae</taxon>
        <taxon>Neisseria</taxon>
    </lineage>
</organism>
<dbReference type="EMBL" id="AM889138">
    <property type="protein sequence ID" value="CBA09984.1"/>
    <property type="molecule type" value="Genomic_DNA"/>
</dbReference>
<proteinExistence type="predicted"/>
<reference evidence="1" key="1">
    <citation type="journal article" date="2008" name="Proc. Natl. Acad. Sci. U.S.A.">
        <title>Whole-genome comparison of disease and carriage strains provides insights into virulence evolution in Neisseria meningitidis.</title>
        <authorList>
            <person name="Schoen C."/>
            <person name="Blom J."/>
            <person name="Claus H."/>
            <person name="Schramm-Glueck A."/>
            <person name="Brandt P."/>
            <person name="Mueller T."/>
            <person name="Goesmann A."/>
            <person name="Joseph B."/>
            <person name="Konietzny S."/>
            <person name="Kurzai O."/>
            <person name="Schmitt C."/>
            <person name="Friedrich T."/>
            <person name="Linke B."/>
            <person name="Vogel U."/>
            <person name="Frosch M."/>
        </authorList>
    </citation>
    <scope>NUCLEOTIDE SEQUENCE</scope>
    <source>
        <strain evidence="1">Alpha275</strain>
    </source>
</reference>
<dbReference type="AlphaFoldDB" id="C6SN98"/>
<evidence type="ECO:0000313" key="1">
    <source>
        <dbReference type="EMBL" id="CBA09984.1"/>
    </source>
</evidence>
<name>C6SN98_NEIME</name>